<dbReference type="Pfam" id="PF11306">
    <property type="entry name" value="DUF3108"/>
    <property type="match status" value="1"/>
</dbReference>
<reference evidence="1" key="2">
    <citation type="journal article" date="2020" name="Microorganisms">
        <title>Osmotic Adaptation and Compatible Solute Biosynthesis of Phototrophic Bacteria as Revealed from Genome Analyses.</title>
        <authorList>
            <person name="Imhoff J.F."/>
            <person name="Rahn T."/>
            <person name="Kunzel S."/>
            <person name="Keller A."/>
            <person name="Neulinger S.C."/>
        </authorList>
    </citation>
    <scope>NUCLEOTIDE SEQUENCE</scope>
    <source>
        <strain evidence="1">LMG 28126</strain>
    </source>
</reference>
<dbReference type="Proteomes" id="UP000706333">
    <property type="component" value="Unassembled WGS sequence"/>
</dbReference>
<evidence type="ECO:0000313" key="1">
    <source>
        <dbReference type="EMBL" id="MBK5927769.1"/>
    </source>
</evidence>
<name>A0A934TKG0_9RHOB</name>
<proteinExistence type="predicted"/>
<evidence type="ECO:0000313" key="2">
    <source>
        <dbReference type="Proteomes" id="UP000706333"/>
    </source>
</evidence>
<comment type="caution">
    <text evidence="1">The sequence shown here is derived from an EMBL/GenBank/DDBJ whole genome shotgun (WGS) entry which is preliminary data.</text>
</comment>
<keyword evidence="2" id="KW-1185">Reference proteome</keyword>
<dbReference type="EMBL" id="NHSD01000273">
    <property type="protein sequence ID" value="MBK5927769.1"/>
    <property type="molecule type" value="Genomic_DNA"/>
</dbReference>
<accession>A0A934TKG0</accession>
<organism evidence="1 2">
    <name type="scientific">Rhodobaculum claviforme</name>
    <dbReference type="NCBI Taxonomy" id="1549854"/>
    <lineage>
        <taxon>Bacteria</taxon>
        <taxon>Pseudomonadati</taxon>
        <taxon>Pseudomonadota</taxon>
        <taxon>Alphaproteobacteria</taxon>
        <taxon>Rhodobacterales</taxon>
        <taxon>Paracoccaceae</taxon>
        <taxon>Rhodobaculum</taxon>
    </lineage>
</organism>
<evidence type="ECO:0008006" key="3">
    <source>
        <dbReference type="Google" id="ProtNLM"/>
    </source>
</evidence>
<protein>
    <recommendedName>
        <fullName evidence="3">DUF3108 domain-containing protein</fullName>
    </recommendedName>
</protein>
<sequence length="247" mass="26525">MRRAMPDRLRRIGAVVAIVAGLWAPGGAAALDLPEVVRLDVTFAGLPVGVLHLAIRRTDGSYAATARLQPAGLGRLLPSARFEATVQGRLRAGRPQPLRYVEDVHTGRRESRTEIAWEGGVPRLLRLDPPRPPEPWHLDPAGQGGALDPMSAVLSVLADVPAERACALDLAVFDGRRRTQIVLAPAPDGEPGCDGVFRRVAGYDPEDLAERPEVPFRLIHGPGPGGTLRVIALEAAWELGTARLTRD</sequence>
<gene>
    <name evidence="1" type="ORF">CCR87_10585</name>
</gene>
<reference evidence="1" key="1">
    <citation type="submission" date="2017-05" db="EMBL/GenBank/DDBJ databases">
        <authorList>
            <person name="Imhoff J.F."/>
            <person name="Rahn T."/>
            <person name="Kuenzel S."/>
            <person name="Neulinger S.C."/>
        </authorList>
    </citation>
    <scope>NUCLEOTIDE SEQUENCE</scope>
    <source>
        <strain evidence="1">LMG 28126</strain>
    </source>
</reference>
<dbReference type="InterPro" id="IPR021457">
    <property type="entry name" value="DUF3108"/>
</dbReference>
<dbReference type="AlphaFoldDB" id="A0A934TKG0"/>